<gene>
    <name evidence="2" type="ORF">Tco_0861174</name>
</gene>
<reference evidence="2" key="1">
    <citation type="journal article" date="2022" name="Int. J. Mol. Sci.">
        <title>Draft Genome of Tanacetum Coccineum: Genomic Comparison of Closely Related Tanacetum-Family Plants.</title>
        <authorList>
            <person name="Yamashiro T."/>
            <person name="Shiraishi A."/>
            <person name="Nakayama K."/>
            <person name="Satake H."/>
        </authorList>
    </citation>
    <scope>NUCLEOTIDE SEQUENCE</scope>
</reference>
<protein>
    <recommendedName>
        <fullName evidence="4">Transposase</fullName>
    </recommendedName>
</protein>
<comment type="caution">
    <text evidence="2">The sequence shown here is derived from an EMBL/GenBank/DDBJ whole genome shotgun (WGS) entry which is preliminary data.</text>
</comment>
<feature type="region of interest" description="Disordered" evidence="1">
    <location>
        <begin position="48"/>
        <end position="69"/>
    </location>
</feature>
<evidence type="ECO:0000313" key="3">
    <source>
        <dbReference type="Proteomes" id="UP001151760"/>
    </source>
</evidence>
<accession>A0ABQ5BJ88</accession>
<organism evidence="2 3">
    <name type="scientific">Tanacetum coccineum</name>
    <dbReference type="NCBI Taxonomy" id="301880"/>
    <lineage>
        <taxon>Eukaryota</taxon>
        <taxon>Viridiplantae</taxon>
        <taxon>Streptophyta</taxon>
        <taxon>Embryophyta</taxon>
        <taxon>Tracheophyta</taxon>
        <taxon>Spermatophyta</taxon>
        <taxon>Magnoliopsida</taxon>
        <taxon>eudicotyledons</taxon>
        <taxon>Gunneridae</taxon>
        <taxon>Pentapetalae</taxon>
        <taxon>asterids</taxon>
        <taxon>campanulids</taxon>
        <taxon>Asterales</taxon>
        <taxon>Asteraceae</taxon>
        <taxon>Asteroideae</taxon>
        <taxon>Anthemideae</taxon>
        <taxon>Anthemidinae</taxon>
        <taxon>Tanacetum</taxon>
    </lineage>
</organism>
<reference evidence="2" key="2">
    <citation type="submission" date="2022-01" db="EMBL/GenBank/DDBJ databases">
        <authorList>
            <person name="Yamashiro T."/>
            <person name="Shiraishi A."/>
            <person name="Satake H."/>
            <person name="Nakayama K."/>
        </authorList>
    </citation>
    <scope>NUCLEOTIDE SEQUENCE</scope>
</reference>
<evidence type="ECO:0000313" key="2">
    <source>
        <dbReference type="EMBL" id="GJT14132.1"/>
    </source>
</evidence>
<name>A0ABQ5BJ88_9ASTR</name>
<proteinExistence type="predicted"/>
<feature type="region of interest" description="Disordered" evidence="1">
    <location>
        <begin position="363"/>
        <end position="402"/>
    </location>
</feature>
<feature type="compositionally biased region" description="Polar residues" evidence="1">
    <location>
        <begin position="363"/>
        <end position="386"/>
    </location>
</feature>
<evidence type="ECO:0008006" key="4">
    <source>
        <dbReference type="Google" id="ProtNLM"/>
    </source>
</evidence>
<dbReference type="EMBL" id="BQNB010013286">
    <property type="protein sequence ID" value="GJT14132.1"/>
    <property type="molecule type" value="Genomic_DNA"/>
</dbReference>
<feature type="compositionally biased region" description="Acidic residues" evidence="1">
    <location>
        <begin position="52"/>
        <end position="69"/>
    </location>
</feature>
<sequence length="402" mass="45379">MYHASKGDEKEDDVSYDDEVAITSFASSRGIKDKAKEFMDVYVEIVEKNEESESGSDSASESDNDFEDEEHVVQEVEVNMGYFNFPVEDASTGTDGNMIPVAPKVNLKKYYIEGQARQPFLERRCGRYNMLFLGVYVRELKGMYPRYYCQIDVRGFRECGRSCLVWMVHFMMRTVSRETNAGQHVGFLYNALFEKVVLHMLSTEKAFEGLNRFLLNIGAGHTSLVELIVTFLILLKERISSECIVDWNGVIIPDQLQCCRHSEDLGYATYKTCNMEGCLFQQGYQSWDRRTTSQVEQVMLGWSLEHTTSEGEKQLMWKLDHRLQGGTSQCCWSGNTSFTRWIHAILLDTKVNSKVLLGTSNAAGTQASQASKGGTSNAATQASTGSPLKRTKKSASRLTPEK</sequence>
<dbReference type="Proteomes" id="UP001151760">
    <property type="component" value="Unassembled WGS sequence"/>
</dbReference>
<keyword evidence="3" id="KW-1185">Reference proteome</keyword>
<evidence type="ECO:0000256" key="1">
    <source>
        <dbReference type="SAM" id="MobiDB-lite"/>
    </source>
</evidence>